<evidence type="ECO:0000313" key="3">
    <source>
        <dbReference type="Proteomes" id="UP000002770"/>
    </source>
</evidence>
<dbReference type="InParanoid" id="G9EPR6"/>
<feature type="transmembrane region" description="Helical" evidence="1">
    <location>
        <begin position="77"/>
        <end position="101"/>
    </location>
</feature>
<name>G9EPR6_9GAMM</name>
<reference evidence="2 3" key="1">
    <citation type="journal article" date="2011" name="BMC Genomics">
        <title>Insight into cross-talk between intra-amoebal pathogens.</title>
        <authorList>
            <person name="Gimenez G."/>
            <person name="Bertelli C."/>
            <person name="Moliner C."/>
            <person name="Robert C."/>
            <person name="Raoult D."/>
            <person name="Fournier P.E."/>
            <person name="Greub G."/>
        </authorList>
    </citation>
    <scope>NUCLEOTIDE SEQUENCE [LARGE SCALE GENOMIC DNA]</scope>
    <source>
        <strain evidence="2 3">LLAP12</strain>
    </source>
</reference>
<feature type="transmembrane region" description="Helical" evidence="1">
    <location>
        <begin position="38"/>
        <end position="57"/>
    </location>
</feature>
<dbReference type="HOGENOM" id="CLU_1600653_0_0_6"/>
<keyword evidence="3" id="KW-1185">Reference proteome</keyword>
<keyword evidence="1" id="KW-0472">Membrane</keyword>
<organism evidence="2 3">
    <name type="scientific">Legionella drancourtii LLAP12</name>
    <dbReference type="NCBI Taxonomy" id="658187"/>
    <lineage>
        <taxon>Bacteria</taxon>
        <taxon>Pseudomonadati</taxon>
        <taxon>Pseudomonadota</taxon>
        <taxon>Gammaproteobacteria</taxon>
        <taxon>Legionellales</taxon>
        <taxon>Legionellaceae</taxon>
        <taxon>Legionella</taxon>
    </lineage>
</organism>
<feature type="transmembrane region" description="Helical" evidence="1">
    <location>
        <begin position="113"/>
        <end position="134"/>
    </location>
</feature>
<dbReference type="AlphaFoldDB" id="G9EPR6"/>
<evidence type="ECO:0000313" key="2">
    <source>
        <dbReference type="EMBL" id="EHL30700.1"/>
    </source>
</evidence>
<feature type="transmembrane region" description="Helical" evidence="1">
    <location>
        <begin position="6"/>
        <end position="26"/>
    </location>
</feature>
<keyword evidence="1" id="KW-0812">Transmembrane</keyword>
<evidence type="ECO:0000256" key="1">
    <source>
        <dbReference type="SAM" id="Phobius"/>
    </source>
</evidence>
<dbReference type="EMBL" id="JH413826">
    <property type="protein sequence ID" value="EHL30700.1"/>
    <property type="molecule type" value="Genomic_DNA"/>
</dbReference>
<proteinExistence type="predicted"/>
<gene>
    <name evidence="2" type="ORF">LDG_7255</name>
</gene>
<sequence length="170" mass="18961">MFLFHSAMMIALIAVALGISLIVWSLRHEGQSIALAKVFGWLIMIIAILGTLCSIVYSVKYWYAGYFEMPILQGEAFLFHVGQMLALVAIAAGIILIAWASRNEGTGISLANFFGRLIVIVAILSLLCTSYYGIVYWSKGYLQTPVPMMQKSMDKIGNMQNMYKDMMARQ</sequence>
<keyword evidence="1" id="KW-1133">Transmembrane helix</keyword>
<protein>
    <submittedName>
        <fullName evidence="2">Uncharacterized protein</fullName>
    </submittedName>
</protein>
<dbReference type="Proteomes" id="UP000002770">
    <property type="component" value="Unassembled WGS sequence"/>
</dbReference>
<dbReference type="eggNOG" id="ENOG5030QPB">
    <property type="taxonomic scope" value="Bacteria"/>
</dbReference>
<accession>G9EPR6</accession>